<sequence length="92" mass="10150">MLNNRSNRKTEPNPTQGVGVLAYRTQPNPTQPSRPAPQPPPYLSPNPSIPFSTFSNLPIPPPLFSRISIPPLGSPHSHSRIRILNKSIIKSH</sequence>
<name>A0ACB7G1K7_MANES</name>
<dbReference type="EMBL" id="CM004404">
    <property type="protein sequence ID" value="KAG8633438.1"/>
    <property type="molecule type" value="Genomic_DNA"/>
</dbReference>
<keyword evidence="2" id="KW-1185">Reference proteome</keyword>
<organism evidence="1 2">
    <name type="scientific">Manihot esculenta</name>
    <name type="common">Cassava</name>
    <name type="synonym">Jatropha manihot</name>
    <dbReference type="NCBI Taxonomy" id="3983"/>
    <lineage>
        <taxon>Eukaryota</taxon>
        <taxon>Viridiplantae</taxon>
        <taxon>Streptophyta</taxon>
        <taxon>Embryophyta</taxon>
        <taxon>Tracheophyta</taxon>
        <taxon>Spermatophyta</taxon>
        <taxon>Magnoliopsida</taxon>
        <taxon>eudicotyledons</taxon>
        <taxon>Gunneridae</taxon>
        <taxon>Pentapetalae</taxon>
        <taxon>rosids</taxon>
        <taxon>fabids</taxon>
        <taxon>Malpighiales</taxon>
        <taxon>Euphorbiaceae</taxon>
        <taxon>Crotonoideae</taxon>
        <taxon>Manihoteae</taxon>
        <taxon>Manihot</taxon>
    </lineage>
</organism>
<comment type="caution">
    <text evidence="1">The sequence shown here is derived from an EMBL/GenBank/DDBJ whole genome shotgun (WGS) entry which is preliminary data.</text>
</comment>
<evidence type="ECO:0000313" key="1">
    <source>
        <dbReference type="EMBL" id="KAG8633438.1"/>
    </source>
</evidence>
<proteinExistence type="predicted"/>
<accession>A0ACB7G1K7</accession>
<reference evidence="2" key="1">
    <citation type="journal article" date="2016" name="Nat. Biotechnol.">
        <title>Sequencing wild and cultivated cassava and related species reveals extensive interspecific hybridization and genetic diversity.</title>
        <authorList>
            <person name="Bredeson J.V."/>
            <person name="Lyons J.B."/>
            <person name="Prochnik S.E."/>
            <person name="Wu G.A."/>
            <person name="Ha C.M."/>
            <person name="Edsinger-Gonzales E."/>
            <person name="Grimwood J."/>
            <person name="Schmutz J."/>
            <person name="Rabbi I.Y."/>
            <person name="Egesi C."/>
            <person name="Nauluvula P."/>
            <person name="Lebot V."/>
            <person name="Ndunguru J."/>
            <person name="Mkamilo G."/>
            <person name="Bart R.S."/>
            <person name="Setter T.L."/>
            <person name="Gleadow R.M."/>
            <person name="Kulakow P."/>
            <person name="Ferguson M.E."/>
            <person name="Rounsley S."/>
            <person name="Rokhsar D.S."/>
        </authorList>
    </citation>
    <scope>NUCLEOTIDE SEQUENCE [LARGE SCALE GENOMIC DNA]</scope>
    <source>
        <strain evidence="2">cv. AM560-2</strain>
    </source>
</reference>
<evidence type="ECO:0000313" key="2">
    <source>
        <dbReference type="Proteomes" id="UP000091857"/>
    </source>
</evidence>
<dbReference type="Proteomes" id="UP000091857">
    <property type="component" value="Chromosome 18"/>
</dbReference>
<gene>
    <name evidence="1" type="ORF">MANES_18G104850v8</name>
</gene>
<protein>
    <submittedName>
        <fullName evidence="1">Uncharacterized protein</fullName>
    </submittedName>
</protein>